<accession>A0A0C5JBD2</accession>
<dbReference type="InterPro" id="IPR023168">
    <property type="entry name" value="GatB_Yqey_C_2"/>
</dbReference>
<evidence type="ECO:0000313" key="2">
    <source>
        <dbReference type="Proteomes" id="UP000061603"/>
    </source>
</evidence>
<dbReference type="PATRIC" id="fig|1565605.3.peg.2824"/>
<dbReference type="InterPro" id="IPR003789">
    <property type="entry name" value="Asn/Gln_tRNA_amidoTrase-B-like"/>
</dbReference>
<name>A0A0C5JBD2_9PROT</name>
<dbReference type="STRING" id="1565605.PG1C_13335"/>
<dbReference type="SUPFAM" id="SSF89095">
    <property type="entry name" value="GatB/YqeY motif"/>
    <property type="match status" value="1"/>
</dbReference>
<evidence type="ECO:0000313" key="1">
    <source>
        <dbReference type="EMBL" id="AJP49150.1"/>
    </source>
</evidence>
<dbReference type="Gene3D" id="1.10.10.410">
    <property type="match status" value="1"/>
</dbReference>
<organism evidence="1 2">
    <name type="scientific">Rugosibacter aromaticivorans</name>
    <dbReference type="NCBI Taxonomy" id="1565605"/>
    <lineage>
        <taxon>Bacteria</taxon>
        <taxon>Pseudomonadati</taxon>
        <taxon>Pseudomonadota</taxon>
        <taxon>Betaproteobacteria</taxon>
        <taxon>Nitrosomonadales</taxon>
        <taxon>Sterolibacteriaceae</taxon>
        <taxon>Rugosibacter</taxon>
    </lineage>
</organism>
<gene>
    <name evidence="1" type="ORF">PG1C_13335</name>
</gene>
<dbReference type="Gene3D" id="1.10.1510.10">
    <property type="entry name" value="Uncharacterised protein YqeY/AIM41 PF09424, N-terminal domain"/>
    <property type="match status" value="1"/>
</dbReference>
<keyword evidence="1" id="KW-0808">Transferase</keyword>
<dbReference type="AlphaFoldDB" id="A0A0C5JBD2"/>
<dbReference type="EMBL" id="CP010554">
    <property type="protein sequence ID" value="AJP49150.1"/>
    <property type="molecule type" value="Genomic_DNA"/>
</dbReference>
<dbReference type="Pfam" id="PF09424">
    <property type="entry name" value="YqeY"/>
    <property type="match status" value="1"/>
</dbReference>
<dbReference type="RefSeq" id="WP_202637084.1">
    <property type="nucleotide sequence ID" value="NZ_CP010554.1"/>
</dbReference>
<dbReference type="InterPro" id="IPR042184">
    <property type="entry name" value="YqeY/Aim41_N"/>
</dbReference>
<sequence length="152" mass="16661">MTLKDRISEDWKGAMKAGDRPRKEALSLLLAAIKQKQVDERIELNDDGVIAVIEKMLKQRKDSITQYEAAKRQDLADAEKFEAEVLSFYMPQAMDAVQIESIITASIHAVNAALPSDMGKVIAHIKPQVAGRADMGEVSRLVKAKLSALSGA</sequence>
<keyword evidence="2" id="KW-1185">Reference proteome</keyword>
<dbReference type="PANTHER" id="PTHR28055:SF1">
    <property type="entry name" value="ALTERED INHERITANCE OF MITOCHONDRIA PROTEIN 41, MITOCHONDRIAL"/>
    <property type="match status" value="1"/>
</dbReference>
<dbReference type="PANTHER" id="PTHR28055">
    <property type="entry name" value="ALTERED INHERITANCE OF MITOCHONDRIA PROTEIN 41, MITOCHONDRIAL"/>
    <property type="match status" value="1"/>
</dbReference>
<dbReference type="Proteomes" id="UP000061603">
    <property type="component" value="Chromosome"/>
</dbReference>
<dbReference type="HOGENOM" id="CLU_079430_2_2_4"/>
<dbReference type="InterPro" id="IPR019004">
    <property type="entry name" value="YqeY/Aim41"/>
</dbReference>
<dbReference type="GO" id="GO:0016884">
    <property type="term" value="F:carbon-nitrogen ligase activity, with glutamine as amido-N-donor"/>
    <property type="evidence" value="ECO:0007669"/>
    <property type="project" value="InterPro"/>
</dbReference>
<dbReference type="GO" id="GO:0016740">
    <property type="term" value="F:transferase activity"/>
    <property type="evidence" value="ECO:0007669"/>
    <property type="project" value="UniProtKB-KW"/>
</dbReference>
<reference evidence="1 2" key="1">
    <citation type="journal article" date="2015" name="Genome Announc.">
        <title>Complete Genome Sequence of a Novel Bacterium within the Family Rhodocyclaceae That Degrades Polycyclic Aromatic Hydrocarbons.</title>
        <authorList>
            <person name="Singleton D.R."/>
            <person name="Dickey A.N."/>
            <person name="Scholl E.H."/>
            <person name="Wright F.A."/>
            <person name="Aitken M.D."/>
        </authorList>
    </citation>
    <scope>NUCLEOTIDE SEQUENCE [LARGE SCALE GENOMIC DNA]</scope>
    <source>
        <strain evidence="2">PG1-Ca6</strain>
    </source>
</reference>
<protein>
    <submittedName>
        <fullName evidence="1">Glutamyl-tRNA amidotransferase</fullName>
    </submittedName>
</protein>
<dbReference type="KEGG" id="rbu:PG1C_13335"/>
<proteinExistence type="predicted"/>